<comment type="caution">
    <text evidence="3">The sequence shown here is derived from an EMBL/GenBank/DDBJ whole genome shotgun (WGS) entry which is preliminary data.</text>
</comment>
<dbReference type="RefSeq" id="WP_125243778.1">
    <property type="nucleotide sequence ID" value="NZ_RSED01000009.1"/>
</dbReference>
<feature type="chain" id="PRO_5019419900" description="Chalcone isomerase domain-containing protein" evidence="1">
    <location>
        <begin position="40"/>
        <end position="220"/>
    </location>
</feature>
<dbReference type="Pfam" id="PF16036">
    <property type="entry name" value="Chalcone_3"/>
    <property type="match status" value="1"/>
</dbReference>
<proteinExistence type="predicted"/>
<dbReference type="GO" id="GO:0016872">
    <property type="term" value="F:intramolecular lyase activity"/>
    <property type="evidence" value="ECO:0007669"/>
    <property type="project" value="InterPro"/>
</dbReference>
<dbReference type="InterPro" id="IPR036298">
    <property type="entry name" value="Chalcone_isomerase_sf"/>
</dbReference>
<dbReference type="OrthoDB" id="9795336at2"/>
<organism evidence="3 4">
    <name type="scientific">Aquabacterium soli</name>
    <dbReference type="NCBI Taxonomy" id="2493092"/>
    <lineage>
        <taxon>Bacteria</taxon>
        <taxon>Pseudomonadati</taxon>
        <taxon>Pseudomonadota</taxon>
        <taxon>Betaproteobacteria</taxon>
        <taxon>Burkholderiales</taxon>
        <taxon>Aquabacterium</taxon>
    </lineage>
</organism>
<name>A0A426VB49_9BURK</name>
<evidence type="ECO:0000313" key="3">
    <source>
        <dbReference type="EMBL" id="RRS03938.1"/>
    </source>
</evidence>
<dbReference type="AlphaFoldDB" id="A0A426VB49"/>
<dbReference type="InterPro" id="IPR016088">
    <property type="entry name" value="Chalcone_isomerase_3-sand"/>
</dbReference>
<reference evidence="3 4" key="1">
    <citation type="submission" date="2018-12" db="EMBL/GenBank/DDBJ databases">
        <title>The whole draft genome of Aquabacterium sp. SJQ9.</title>
        <authorList>
            <person name="Sun L."/>
            <person name="Gao X."/>
            <person name="Chen W."/>
            <person name="Huang K."/>
        </authorList>
    </citation>
    <scope>NUCLEOTIDE SEQUENCE [LARGE SCALE GENOMIC DNA]</scope>
    <source>
        <strain evidence="3 4">SJQ9</strain>
    </source>
</reference>
<dbReference type="SUPFAM" id="SSF54626">
    <property type="entry name" value="Chalcone isomerase"/>
    <property type="match status" value="1"/>
</dbReference>
<evidence type="ECO:0000313" key="4">
    <source>
        <dbReference type="Proteomes" id="UP000269265"/>
    </source>
</evidence>
<evidence type="ECO:0000256" key="1">
    <source>
        <dbReference type="SAM" id="SignalP"/>
    </source>
</evidence>
<gene>
    <name evidence="3" type="ORF">EIP75_13385</name>
</gene>
<dbReference type="InterPro" id="IPR016087">
    <property type="entry name" value="Chalcone_isomerase"/>
</dbReference>
<feature type="domain" description="Chalcone isomerase" evidence="2">
    <location>
        <begin position="42"/>
        <end position="208"/>
    </location>
</feature>
<protein>
    <recommendedName>
        <fullName evidence="2">Chalcone isomerase domain-containing protein</fullName>
    </recommendedName>
</protein>
<keyword evidence="4" id="KW-1185">Reference proteome</keyword>
<sequence>MNCSNARQGRATGAARSFWATRAAGLSLALACLASPAWAVNTEIAGVRYEPTIKVEGQTLQLNGSGLSYKALQKVYTVGLYVPKKTSNADEVIKSPGPKQLRFVMLVPMRVDELGKLIARGLEANSTREEFRQLIPAAVEMGRIFSHMKRMVPGDTIAIEYVPQRGTVFFVNGQPSGLPIQMSEFFSAVLRVWIGKAPTTQDLKDALLDYKAPPLLDALE</sequence>
<keyword evidence="1" id="KW-0732">Signal</keyword>
<dbReference type="EMBL" id="RSED01000009">
    <property type="protein sequence ID" value="RRS03938.1"/>
    <property type="molecule type" value="Genomic_DNA"/>
</dbReference>
<accession>A0A426VB49</accession>
<evidence type="ECO:0000259" key="2">
    <source>
        <dbReference type="Pfam" id="PF16036"/>
    </source>
</evidence>
<feature type="signal peptide" evidence="1">
    <location>
        <begin position="1"/>
        <end position="39"/>
    </location>
</feature>
<dbReference type="Gene3D" id="3.50.70.10">
    <property type="match status" value="1"/>
</dbReference>
<dbReference type="Proteomes" id="UP000269265">
    <property type="component" value="Unassembled WGS sequence"/>
</dbReference>